<dbReference type="EMBL" id="SFCI01003370">
    <property type="protein sequence ID" value="TFY73058.1"/>
    <property type="molecule type" value="Genomic_DNA"/>
</dbReference>
<sequence length="111" mass="12017">MSSVLRNVASAVGPCGIAFAHVRDERCRPQGYVVRFVVVSSGSDRPVVHACSRFILSADLVQDLYIKELKSYKPTPPAKDAHIGVVQPFHVPPPPQVPALPDLAPELSAYD</sequence>
<dbReference type="Pfam" id="PF10775">
    <property type="entry name" value="ATP_sub_h"/>
    <property type="match status" value="1"/>
</dbReference>
<evidence type="ECO:0000313" key="2">
    <source>
        <dbReference type="Proteomes" id="UP000298061"/>
    </source>
</evidence>
<dbReference type="Proteomes" id="UP000298061">
    <property type="component" value="Unassembled WGS sequence"/>
</dbReference>
<accession>A0A4Y9ZH00</accession>
<name>A0A4Y9ZH00_9AGAM</name>
<proteinExistence type="predicted"/>
<dbReference type="GO" id="GO:0046933">
    <property type="term" value="F:proton-transporting ATP synthase activity, rotational mechanism"/>
    <property type="evidence" value="ECO:0007669"/>
    <property type="project" value="TreeGrafter"/>
</dbReference>
<protein>
    <submittedName>
        <fullName evidence="1">Uncharacterized protein</fullName>
    </submittedName>
</protein>
<organism evidence="1 2">
    <name type="scientific">Hericium alpestre</name>
    <dbReference type="NCBI Taxonomy" id="135208"/>
    <lineage>
        <taxon>Eukaryota</taxon>
        <taxon>Fungi</taxon>
        <taxon>Dikarya</taxon>
        <taxon>Basidiomycota</taxon>
        <taxon>Agaricomycotina</taxon>
        <taxon>Agaricomycetes</taxon>
        <taxon>Russulales</taxon>
        <taxon>Hericiaceae</taxon>
        <taxon>Hericium</taxon>
    </lineage>
</organism>
<dbReference type="PANTHER" id="PTHR28207:SF1">
    <property type="entry name" value="ATP SYNTHASE SUBUNIT H, MITOCHONDRIAL"/>
    <property type="match status" value="1"/>
</dbReference>
<reference evidence="1 2" key="1">
    <citation type="submission" date="2019-02" db="EMBL/GenBank/DDBJ databases">
        <title>Genome sequencing of the rare red list fungi Hericium alpestre (H. flagellum).</title>
        <authorList>
            <person name="Buettner E."/>
            <person name="Kellner H."/>
        </authorList>
    </citation>
    <scope>NUCLEOTIDE SEQUENCE [LARGE SCALE GENOMIC DNA]</scope>
    <source>
        <strain evidence="1 2">DSM 108284</strain>
    </source>
</reference>
<evidence type="ECO:0000313" key="1">
    <source>
        <dbReference type="EMBL" id="TFY73058.1"/>
    </source>
</evidence>
<feature type="non-terminal residue" evidence="1">
    <location>
        <position position="111"/>
    </location>
</feature>
<keyword evidence="2" id="KW-1185">Reference proteome</keyword>
<dbReference type="STRING" id="135208.A0A4Y9ZH00"/>
<gene>
    <name evidence="1" type="ORF">EWM64_g10954</name>
</gene>
<dbReference type="AlphaFoldDB" id="A0A4Y9ZH00"/>
<dbReference type="PANTHER" id="PTHR28207">
    <property type="entry name" value="ATP SYNTHASE SUBUNIT H, MITOCHONDRIAL"/>
    <property type="match status" value="1"/>
</dbReference>
<comment type="caution">
    <text evidence="1">The sequence shown here is derived from an EMBL/GenBank/DDBJ whole genome shotgun (WGS) entry which is preliminary data.</text>
</comment>
<dbReference type="OrthoDB" id="274752at2759"/>
<dbReference type="InterPro" id="IPR019711">
    <property type="entry name" value="ATP_synth_F0_suH"/>
</dbReference>